<reference evidence="1" key="1">
    <citation type="submission" date="2023-04" db="EMBL/GenBank/DDBJ databases">
        <authorList>
            <person name="Vijverberg K."/>
            <person name="Xiong W."/>
            <person name="Schranz E."/>
        </authorList>
    </citation>
    <scope>NUCLEOTIDE SEQUENCE</scope>
</reference>
<organism evidence="1 2">
    <name type="scientific">Lactuca saligna</name>
    <name type="common">Willowleaf lettuce</name>
    <dbReference type="NCBI Taxonomy" id="75948"/>
    <lineage>
        <taxon>Eukaryota</taxon>
        <taxon>Viridiplantae</taxon>
        <taxon>Streptophyta</taxon>
        <taxon>Embryophyta</taxon>
        <taxon>Tracheophyta</taxon>
        <taxon>Spermatophyta</taxon>
        <taxon>Magnoliopsida</taxon>
        <taxon>eudicotyledons</taxon>
        <taxon>Gunneridae</taxon>
        <taxon>Pentapetalae</taxon>
        <taxon>asterids</taxon>
        <taxon>campanulids</taxon>
        <taxon>Asterales</taxon>
        <taxon>Asteraceae</taxon>
        <taxon>Cichorioideae</taxon>
        <taxon>Cichorieae</taxon>
        <taxon>Lactucinae</taxon>
        <taxon>Lactuca</taxon>
    </lineage>
</organism>
<dbReference type="Proteomes" id="UP001177003">
    <property type="component" value="Chromosome 8"/>
</dbReference>
<name>A0AA35ZVG1_LACSI</name>
<keyword evidence="2" id="KW-1185">Reference proteome</keyword>
<dbReference type="AlphaFoldDB" id="A0AA35ZVG1"/>
<sequence>MLKTLCLNGNPIDSFDSFPDCVRTLTRLEVLSVGECSMLKSVLCPPRTIKRLFTQQCLSLIKITFREEISTPPLVFYQDSMSLTKVQGIIKIQAIAEIDDKILCSLGWKILKPVKDHKVKIWDSYMWSRVKKLPVHMYYEFGIFSICYPGKVVPDWLAHRRNGTRMDYDYDIVWLSHWMFRNNEIENGDEVSVTIVEEEDDGGVMIKECAAGLVYNDRDNEEDPLSYYKLWKHIIDGDLSAFRLTSGDYFLTHDRFYNPPHRFKDLFEHKTTHNLVGYTPQYKGNEEEEERERRRARWWQIDRKEEGKKV</sequence>
<evidence type="ECO:0000313" key="2">
    <source>
        <dbReference type="Proteomes" id="UP001177003"/>
    </source>
</evidence>
<dbReference type="EMBL" id="OX465084">
    <property type="protein sequence ID" value="CAI9298966.1"/>
    <property type="molecule type" value="Genomic_DNA"/>
</dbReference>
<accession>A0AA35ZVG1</accession>
<proteinExistence type="predicted"/>
<gene>
    <name evidence="1" type="ORF">LSALG_LOCUS37699</name>
</gene>
<protein>
    <submittedName>
        <fullName evidence="1">Uncharacterized protein</fullName>
    </submittedName>
</protein>
<evidence type="ECO:0000313" key="1">
    <source>
        <dbReference type="EMBL" id="CAI9298966.1"/>
    </source>
</evidence>